<dbReference type="InterPro" id="IPR001202">
    <property type="entry name" value="WW_dom"/>
</dbReference>
<comment type="caution">
    <text evidence="3">The sequence shown here is derived from an EMBL/GenBank/DDBJ whole genome shotgun (WGS) entry which is preliminary data.</text>
</comment>
<proteinExistence type="predicted"/>
<dbReference type="Pfam" id="PF00397">
    <property type="entry name" value="WW"/>
    <property type="match status" value="1"/>
</dbReference>
<dbReference type="PANTHER" id="PTHR46697">
    <property type="entry name" value="FORMIN-BINDING PROTEIN 4"/>
    <property type="match status" value="1"/>
</dbReference>
<keyword evidence="4" id="KW-1185">Reference proteome</keyword>
<protein>
    <submittedName>
        <fullName evidence="3">Formin-binding protein 4-like</fullName>
    </submittedName>
</protein>
<dbReference type="SUPFAM" id="SSF51045">
    <property type="entry name" value="WW domain"/>
    <property type="match status" value="1"/>
</dbReference>
<evidence type="ECO:0000259" key="2">
    <source>
        <dbReference type="PROSITE" id="PS50020"/>
    </source>
</evidence>
<feature type="compositionally biased region" description="Polar residues" evidence="1">
    <location>
        <begin position="672"/>
        <end position="689"/>
    </location>
</feature>
<feature type="region of interest" description="Disordered" evidence="1">
    <location>
        <begin position="62"/>
        <end position="88"/>
    </location>
</feature>
<feature type="region of interest" description="Disordered" evidence="1">
    <location>
        <begin position="148"/>
        <end position="169"/>
    </location>
</feature>
<dbReference type="EMBL" id="JAKMXF010000300">
    <property type="protein sequence ID" value="KAI6652078.1"/>
    <property type="molecule type" value="Genomic_DNA"/>
</dbReference>
<reference evidence="3 4" key="1">
    <citation type="journal article" date="2023" name="BMC Biol.">
        <title>The compact genome of the sponge Oopsacas minuta (Hexactinellida) is lacking key metazoan core genes.</title>
        <authorList>
            <person name="Santini S."/>
            <person name="Schenkelaars Q."/>
            <person name="Jourda C."/>
            <person name="Duchesne M."/>
            <person name="Belahbib H."/>
            <person name="Rocher C."/>
            <person name="Selva M."/>
            <person name="Riesgo A."/>
            <person name="Vervoort M."/>
            <person name="Leys S.P."/>
            <person name="Kodjabachian L."/>
            <person name="Le Bivic A."/>
            <person name="Borchiellini C."/>
            <person name="Claverie J.M."/>
            <person name="Renard E."/>
        </authorList>
    </citation>
    <scope>NUCLEOTIDE SEQUENCE [LARGE SCALE GENOMIC DNA]</scope>
    <source>
        <strain evidence="3">SPO-2</strain>
    </source>
</reference>
<feature type="domain" description="WW" evidence="2">
    <location>
        <begin position="91"/>
        <end position="125"/>
    </location>
</feature>
<dbReference type="InterPro" id="IPR053076">
    <property type="entry name" value="WW_domain_protein"/>
</dbReference>
<organism evidence="3 4">
    <name type="scientific">Oopsacas minuta</name>
    <dbReference type="NCBI Taxonomy" id="111878"/>
    <lineage>
        <taxon>Eukaryota</taxon>
        <taxon>Metazoa</taxon>
        <taxon>Porifera</taxon>
        <taxon>Hexactinellida</taxon>
        <taxon>Hexasterophora</taxon>
        <taxon>Lyssacinosida</taxon>
        <taxon>Leucopsacidae</taxon>
        <taxon>Oopsacas</taxon>
    </lineage>
</organism>
<feature type="region of interest" description="Disordered" evidence="1">
    <location>
        <begin position="660"/>
        <end position="689"/>
    </location>
</feature>
<feature type="region of interest" description="Disordered" evidence="1">
    <location>
        <begin position="370"/>
        <end position="524"/>
    </location>
</feature>
<gene>
    <name evidence="3" type="ORF">LOD99_4623</name>
</gene>
<dbReference type="CDD" id="cd00201">
    <property type="entry name" value="WW"/>
    <property type="match status" value="1"/>
</dbReference>
<sequence>MGKGKRSREPGTKRRTILQIDSNKIASRSNVSPPRHEEMLPVPEPVDDQLAEFLKEISALEEENKLKSETPTTDIQQEVPSDAQVSTVNQTELPEGWQRVLDNTTGYHYYWHVATNETSWEVPSVKQLTTQSNEARENPAGLSLISAYSETDSDNSPPALRKEVENDRETHSIPQPIATVAQPIEDPSNTLNTTQDNTLPLQPTTSNHGHKVANTINTIDSYQPIMNYYKLPLIHAFTQTEDNMDIKPTDDALRPLIQQLVAEVKHKLEFLGINLQQVNQLQGMLIELETRVNDWRAGYLPSEYTLTRLQESTRVLREYEQSAAPVGWGCTWDPNQQKYQYIQTSSGRTVWEYSSAVAVSSEVLGDEDMVLSGSEDGECPPLPPLPTSPTSGPPPPPADVTNQSADLKFPIEPPLPSSTPQPASIQSSNPPLPDLPPSESSSPPPLPIIPETTPAIPPPLPPNNSPLPPCPDIPVSPLPPSDNSDMSHSPATRSPPTKPNSPLPPLQQDTSSSQHVIPPQYYPQQDQQQLVYTYYNPTNSANYDAYSQATYLQHQYTPPAIESPKSPQSSGKAKIKKSSSSNAKKIPPSSLSTHAVSLKKKGIAGMLEKWQQLHTVEASSEDSDSEIEEESSLKDRIAEWKKEQLVSGKAKENANFHNIHGNWKDKIKRAKQNSTADSSLLHLSQPTEG</sequence>
<feature type="compositionally biased region" description="Pro residues" evidence="1">
    <location>
        <begin position="380"/>
        <end position="398"/>
    </location>
</feature>
<feature type="region of interest" description="Disordered" evidence="1">
    <location>
        <begin position="614"/>
        <end position="633"/>
    </location>
</feature>
<feature type="compositionally biased region" description="Polar residues" evidence="1">
    <location>
        <begin position="481"/>
        <end position="492"/>
    </location>
</feature>
<feature type="compositionally biased region" description="Pro residues" evidence="1">
    <location>
        <begin position="430"/>
        <end position="448"/>
    </location>
</feature>
<feature type="region of interest" description="Disordered" evidence="1">
    <location>
        <begin position="557"/>
        <end position="595"/>
    </location>
</feature>
<name>A0AAV7JSY3_9METZ</name>
<accession>A0AAV7JSY3</accession>
<dbReference type="SMART" id="SM00456">
    <property type="entry name" value="WW"/>
    <property type="match status" value="1"/>
</dbReference>
<evidence type="ECO:0000313" key="4">
    <source>
        <dbReference type="Proteomes" id="UP001165289"/>
    </source>
</evidence>
<dbReference type="PROSITE" id="PS01159">
    <property type="entry name" value="WW_DOMAIN_1"/>
    <property type="match status" value="1"/>
</dbReference>
<feature type="compositionally biased region" description="Basic and acidic residues" evidence="1">
    <location>
        <begin position="160"/>
        <end position="169"/>
    </location>
</feature>
<feature type="compositionally biased region" description="Low complexity" evidence="1">
    <location>
        <begin position="578"/>
        <end position="590"/>
    </location>
</feature>
<feature type="compositionally biased region" description="Acidic residues" evidence="1">
    <location>
        <begin position="619"/>
        <end position="630"/>
    </location>
</feature>
<dbReference type="Gene3D" id="2.20.70.10">
    <property type="match status" value="1"/>
</dbReference>
<evidence type="ECO:0000256" key="1">
    <source>
        <dbReference type="SAM" id="MobiDB-lite"/>
    </source>
</evidence>
<feature type="compositionally biased region" description="Polar residues" evidence="1">
    <location>
        <begin position="69"/>
        <end position="88"/>
    </location>
</feature>
<feature type="region of interest" description="Disordered" evidence="1">
    <location>
        <begin position="1"/>
        <end position="42"/>
    </location>
</feature>
<feature type="compositionally biased region" description="Pro residues" evidence="1">
    <location>
        <begin position="496"/>
        <end position="505"/>
    </location>
</feature>
<feature type="compositionally biased region" description="Pro residues" evidence="1">
    <location>
        <begin position="455"/>
        <end position="480"/>
    </location>
</feature>
<feature type="compositionally biased region" description="Polar residues" evidence="1">
    <location>
        <begin position="19"/>
        <end position="32"/>
    </location>
</feature>
<dbReference type="PANTHER" id="PTHR46697:SF1">
    <property type="entry name" value="FORMIN-BINDING PROTEIN 4"/>
    <property type="match status" value="1"/>
</dbReference>
<dbReference type="Proteomes" id="UP001165289">
    <property type="component" value="Unassembled WGS sequence"/>
</dbReference>
<evidence type="ECO:0000313" key="3">
    <source>
        <dbReference type="EMBL" id="KAI6652078.1"/>
    </source>
</evidence>
<dbReference type="PROSITE" id="PS50020">
    <property type="entry name" value="WW_DOMAIN_2"/>
    <property type="match status" value="1"/>
</dbReference>
<dbReference type="InterPro" id="IPR036020">
    <property type="entry name" value="WW_dom_sf"/>
</dbReference>
<dbReference type="AlphaFoldDB" id="A0AAV7JSY3"/>